<dbReference type="AlphaFoldDB" id="A0A9X7V024"/>
<feature type="domain" description="Dyp-type peroxidase C-terminal" evidence="8">
    <location>
        <begin position="140"/>
        <end position="299"/>
    </location>
</feature>
<organism evidence="9 10">
    <name type="scientific">Venatoribacter cucullus</name>
    <dbReference type="NCBI Taxonomy" id="2661630"/>
    <lineage>
        <taxon>Bacteria</taxon>
        <taxon>Pseudomonadati</taxon>
        <taxon>Pseudomonadota</taxon>
        <taxon>Gammaproteobacteria</taxon>
        <taxon>Oceanospirillales</taxon>
        <taxon>Oceanospirillaceae</taxon>
        <taxon>Venatoribacter</taxon>
    </lineage>
</organism>
<dbReference type="InterPro" id="IPR048328">
    <property type="entry name" value="Dyp_perox_C"/>
</dbReference>
<evidence type="ECO:0000256" key="6">
    <source>
        <dbReference type="ARBA" id="ARBA00025737"/>
    </source>
</evidence>
<comment type="cofactor">
    <cofactor evidence="1">
        <name>heme b</name>
        <dbReference type="ChEBI" id="CHEBI:60344"/>
    </cofactor>
</comment>
<dbReference type="Proteomes" id="UP000596074">
    <property type="component" value="Chromosome"/>
</dbReference>
<keyword evidence="3" id="KW-0479">Metal-binding</keyword>
<dbReference type="RefSeq" id="WP_228344368.1">
    <property type="nucleotide sequence ID" value="NZ_CP046056.1"/>
</dbReference>
<dbReference type="GO" id="GO:0046872">
    <property type="term" value="F:metal ion binding"/>
    <property type="evidence" value="ECO:0007669"/>
    <property type="project" value="UniProtKB-KW"/>
</dbReference>
<evidence type="ECO:0000313" key="10">
    <source>
        <dbReference type="Proteomes" id="UP000596074"/>
    </source>
</evidence>
<keyword evidence="5" id="KW-0408">Iron</keyword>
<comment type="similarity">
    <text evidence="6">Belongs to the DyP-type peroxidase family.</text>
</comment>
<dbReference type="InterPro" id="IPR011008">
    <property type="entry name" value="Dimeric_a/b-barrel"/>
</dbReference>
<keyword evidence="10" id="KW-1185">Reference proteome</keyword>
<evidence type="ECO:0000259" key="8">
    <source>
        <dbReference type="Pfam" id="PF20628"/>
    </source>
</evidence>
<sequence length="308" mass="34648">MDSTENLTALLAMAQPGLYDDPFRSAHYLEMLWPHAVSRVTLQKALRKALQPREGVYIGIAFGAAAWQRFQPSFTPVQLQPFPRLEGKNGYAMPSTQSDIWFWIHGNDQGDVMDAVLQVHAAVRDVLIAQLDLNGFKNREERDLTGFVDGTANPKELQRVAAAQIPLGEAGAGGSYVLTQKWSHHLHTFNKLSEYEQEQVIGRTKHDNIELEGDDMPPTSHVSRTDVTVDGVGQKIWRRSTPYGNAEDHGLYFIAFACNLKRIRIQLDRMLGNTDDGYSDHLMRYSTAETGAYWFMPAEADLEAILTR</sequence>
<dbReference type="NCBIfam" id="TIGR01413">
    <property type="entry name" value="Dyp_perox_fam"/>
    <property type="match status" value="1"/>
</dbReference>
<evidence type="ECO:0000256" key="1">
    <source>
        <dbReference type="ARBA" id="ARBA00001970"/>
    </source>
</evidence>
<dbReference type="Pfam" id="PF20628">
    <property type="entry name" value="Dyp_perox_C"/>
    <property type="match status" value="1"/>
</dbReference>
<reference evidence="9 10" key="1">
    <citation type="submission" date="2019-11" db="EMBL/GenBank/DDBJ databases">
        <title>Venatorbacter sp. nov. a predator of Campylobacter and other Gram-negative bacteria.</title>
        <authorList>
            <person name="Saeedi A."/>
            <person name="Cummings N.J."/>
            <person name="Connerton I.F."/>
            <person name="Connerton P.L."/>
        </authorList>
    </citation>
    <scope>NUCLEOTIDE SEQUENCE [LARGE SCALE GENOMIC DNA]</scope>
    <source>
        <strain evidence="9">XL5</strain>
    </source>
</reference>
<proteinExistence type="inferred from homology"/>
<dbReference type="PROSITE" id="PS51404">
    <property type="entry name" value="DYP_PEROXIDASE"/>
    <property type="match status" value="1"/>
</dbReference>
<evidence type="ECO:0000259" key="7">
    <source>
        <dbReference type="Pfam" id="PF04261"/>
    </source>
</evidence>
<dbReference type="EMBL" id="CP046056">
    <property type="protein sequence ID" value="QQD24326.1"/>
    <property type="molecule type" value="Genomic_DNA"/>
</dbReference>
<dbReference type="InterPro" id="IPR048327">
    <property type="entry name" value="Dyp_perox_N"/>
</dbReference>
<protein>
    <submittedName>
        <fullName evidence="9">Dyp-type peroxidase</fullName>
    </submittedName>
</protein>
<dbReference type="SUPFAM" id="SSF54909">
    <property type="entry name" value="Dimeric alpha+beta barrel"/>
    <property type="match status" value="1"/>
</dbReference>
<dbReference type="GO" id="GO:0020037">
    <property type="term" value="F:heme binding"/>
    <property type="evidence" value="ECO:0007669"/>
    <property type="project" value="InterPro"/>
</dbReference>
<dbReference type="GO" id="GO:0004601">
    <property type="term" value="F:peroxidase activity"/>
    <property type="evidence" value="ECO:0007669"/>
    <property type="project" value="UniProtKB-KW"/>
</dbReference>
<name>A0A9X7V024_9GAMM</name>
<dbReference type="PANTHER" id="PTHR30521">
    <property type="entry name" value="DEFERROCHELATASE/PEROXIDASE"/>
    <property type="match status" value="1"/>
</dbReference>
<evidence type="ECO:0000256" key="5">
    <source>
        <dbReference type="ARBA" id="ARBA00023004"/>
    </source>
</evidence>
<keyword evidence="4" id="KW-0560">Oxidoreductase</keyword>
<dbReference type="GO" id="GO:0005829">
    <property type="term" value="C:cytosol"/>
    <property type="evidence" value="ECO:0007669"/>
    <property type="project" value="TreeGrafter"/>
</dbReference>
<keyword evidence="2 9" id="KW-0575">Peroxidase</keyword>
<evidence type="ECO:0000313" key="9">
    <source>
        <dbReference type="EMBL" id="QQD24326.1"/>
    </source>
</evidence>
<evidence type="ECO:0000256" key="2">
    <source>
        <dbReference type="ARBA" id="ARBA00022559"/>
    </source>
</evidence>
<evidence type="ECO:0000256" key="4">
    <source>
        <dbReference type="ARBA" id="ARBA00023002"/>
    </source>
</evidence>
<feature type="domain" description="Dyp-type peroxidase N-terminal" evidence="7">
    <location>
        <begin position="48"/>
        <end position="137"/>
    </location>
</feature>
<dbReference type="InterPro" id="IPR006314">
    <property type="entry name" value="Dyp_peroxidase"/>
</dbReference>
<dbReference type="Pfam" id="PF04261">
    <property type="entry name" value="Dyp_perox_N"/>
    <property type="match status" value="1"/>
</dbReference>
<evidence type="ECO:0000256" key="3">
    <source>
        <dbReference type="ARBA" id="ARBA00022723"/>
    </source>
</evidence>
<accession>A0A9X7V024</accession>
<dbReference type="PANTHER" id="PTHR30521:SF0">
    <property type="entry name" value="DYP-TYPE PEROXIDASE FAMILY PROTEIN"/>
    <property type="match status" value="1"/>
</dbReference>
<dbReference type="KEGG" id="vcw:GJQ55_07475"/>
<gene>
    <name evidence="9" type="ORF">GJQ55_07475</name>
</gene>